<evidence type="ECO:0000313" key="1">
    <source>
        <dbReference type="EMBL" id="KAF6109554.1"/>
    </source>
</evidence>
<dbReference type="AlphaFoldDB" id="A0A834ABX3"/>
<dbReference type="PANTHER" id="PTHR19446">
    <property type="entry name" value="REVERSE TRANSCRIPTASES"/>
    <property type="match status" value="1"/>
</dbReference>
<dbReference type="EMBL" id="JABVXQ010000005">
    <property type="protein sequence ID" value="KAF6109554.1"/>
    <property type="molecule type" value="Genomic_DNA"/>
</dbReference>
<comment type="caution">
    <text evidence="1">The sequence shown here is derived from an EMBL/GenBank/DDBJ whole genome shotgun (WGS) entry which is preliminary data.</text>
</comment>
<evidence type="ECO:0000313" key="2">
    <source>
        <dbReference type="Proteomes" id="UP000664940"/>
    </source>
</evidence>
<dbReference type="Proteomes" id="UP000664940">
    <property type="component" value="Unassembled WGS sequence"/>
</dbReference>
<protein>
    <submittedName>
        <fullName evidence="1">Uncharacterized protein</fullName>
    </submittedName>
</protein>
<proteinExistence type="predicted"/>
<gene>
    <name evidence="1" type="ORF">HJG60_010822</name>
</gene>
<sequence>MIQYIKNPKDSTKKLLELINEFSKVVGYKINTQKSVAFLYANNEVREREIKKTIPFTIASKRTKYLGISLTKNVKDLYSKNSKTLKKGIGEDTNKWKHTLCSWIGRINLIKMSMLPKAMYRFNAIPVKSPMMYFTELEQIFKKFMWNHKRPCIATAILQKRNKVQRIMLLNIKLYYKGILIKTTWYCIKTGT</sequence>
<reference evidence="1 2" key="1">
    <citation type="journal article" date="2020" name="Nature">
        <title>Six reference-quality genomes reveal evolution of bat adaptations.</title>
        <authorList>
            <person name="Jebb D."/>
            <person name="Huang Z."/>
            <person name="Pippel M."/>
            <person name="Hughes G.M."/>
            <person name="Lavrichenko K."/>
            <person name="Devanna P."/>
            <person name="Winkler S."/>
            <person name="Jermiin L.S."/>
            <person name="Skirmuntt E.C."/>
            <person name="Katzourakis A."/>
            <person name="Burkitt-Gray L."/>
            <person name="Ray D.A."/>
            <person name="Sullivan K.A.M."/>
            <person name="Roscito J.G."/>
            <person name="Kirilenko B.M."/>
            <person name="Davalos L.M."/>
            <person name="Corthals A.P."/>
            <person name="Power M.L."/>
            <person name="Jones G."/>
            <person name="Ransome R.D."/>
            <person name="Dechmann D.K.N."/>
            <person name="Locatelli A.G."/>
            <person name="Puechmaille S.J."/>
            <person name="Fedrigo O."/>
            <person name="Jarvis E.D."/>
            <person name="Hiller M."/>
            <person name="Vernes S.C."/>
            <person name="Myers E.W."/>
            <person name="Teeling E.C."/>
        </authorList>
    </citation>
    <scope>NUCLEOTIDE SEQUENCE [LARGE SCALE GENOMIC DNA]</scope>
    <source>
        <strain evidence="1">Bat1K_MPI-CBG_1</strain>
    </source>
</reference>
<organism evidence="1 2">
    <name type="scientific">Phyllostomus discolor</name>
    <name type="common">pale spear-nosed bat</name>
    <dbReference type="NCBI Taxonomy" id="89673"/>
    <lineage>
        <taxon>Eukaryota</taxon>
        <taxon>Metazoa</taxon>
        <taxon>Chordata</taxon>
        <taxon>Craniata</taxon>
        <taxon>Vertebrata</taxon>
        <taxon>Euteleostomi</taxon>
        <taxon>Mammalia</taxon>
        <taxon>Eutheria</taxon>
        <taxon>Laurasiatheria</taxon>
        <taxon>Chiroptera</taxon>
        <taxon>Yangochiroptera</taxon>
        <taxon>Phyllostomidae</taxon>
        <taxon>Phyllostominae</taxon>
        <taxon>Phyllostomus</taxon>
    </lineage>
</organism>
<accession>A0A834ABX3</accession>
<name>A0A834ABX3_9CHIR</name>